<sequence>MGLVEDARGKQERSVPGGSGHCRQALWQWCLTRIEPKANRRLQIEVGQYLGSYVDKLKIGGTPAKVAQSRCCAKAARLLFQKLTRQIT</sequence>
<gene>
    <name evidence="2" type="ORF">H6G81_34725</name>
</gene>
<dbReference type="Proteomes" id="UP000660380">
    <property type="component" value="Unassembled WGS sequence"/>
</dbReference>
<evidence type="ECO:0000313" key="2">
    <source>
        <dbReference type="EMBL" id="MBD2609507.1"/>
    </source>
</evidence>
<keyword evidence="3" id="KW-1185">Reference proteome</keyword>
<protein>
    <submittedName>
        <fullName evidence="2">Uncharacterized protein</fullName>
    </submittedName>
</protein>
<feature type="region of interest" description="Disordered" evidence="1">
    <location>
        <begin position="1"/>
        <end position="21"/>
    </location>
</feature>
<dbReference type="EMBL" id="JACJTA010000165">
    <property type="protein sequence ID" value="MBD2609507.1"/>
    <property type="molecule type" value="Genomic_DNA"/>
</dbReference>
<dbReference type="RefSeq" id="WP_029634637.1">
    <property type="nucleotide sequence ID" value="NZ_JACJTA010000165.1"/>
</dbReference>
<proteinExistence type="predicted"/>
<organism evidence="2 3">
    <name type="scientific">Scytonema hofmannii FACHB-248</name>
    <dbReference type="NCBI Taxonomy" id="1842502"/>
    <lineage>
        <taxon>Bacteria</taxon>
        <taxon>Bacillati</taxon>
        <taxon>Cyanobacteriota</taxon>
        <taxon>Cyanophyceae</taxon>
        <taxon>Nostocales</taxon>
        <taxon>Scytonemataceae</taxon>
        <taxon>Scytonema</taxon>
    </lineage>
</organism>
<reference evidence="2 3" key="1">
    <citation type="journal article" date="2020" name="ISME J.">
        <title>Comparative genomics reveals insights into cyanobacterial evolution and habitat adaptation.</title>
        <authorList>
            <person name="Chen M.Y."/>
            <person name="Teng W.K."/>
            <person name="Zhao L."/>
            <person name="Hu C.X."/>
            <person name="Zhou Y.K."/>
            <person name="Han B.P."/>
            <person name="Song L.R."/>
            <person name="Shu W.S."/>
        </authorList>
    </citation>
    <scope>NUCLEOTIDE SEQUENCE [LARGE SCALE GENOMIC DNA]</scope>
    <source>
        <strain evidence="2 3">FACHB-248</strain>
    </source>
</reference>
<evidence type="ECO:0000313" key="3">
    <source>
        <dbReference type="Proteomes" id="UP000660380"/>
    </source>
</evidence>
<accession>A0ABR8H2C7</accession>
<evidence type="ECO:0000256" key="1">
    <source>
        <dbReference type="SAM" id="MobiDB-lite"/>
    </source>
</evidence>
<comment type="caution">
    <text evidence="2">The sequence shown here is derived from an EMBL/GenBank/DDBJ whole genome shotgun (WGS) entry which is preliminary data.</text>
</comment>
<feature type="compositionally biased region" description="Basic and acidic residues" evidence="1">
    <location>
        <begin position="1"/>
        <end position="13"/>
    </location>
</feature>
<name>A0ABR8H2C7_9CYAN</name>